<sequence>MHEIITLQFGQQANYLGTHYWNVQESYFTYAGQEESPVDHDISFRAGVGADGSDTYAPRTLIYDLKGAFGTLRRENALYDFQQQEEHAAQHGGLWSGSTMPLQLPPIAPSPYQQALDQGVEPPQLTTQTVRFWSDYNHIFYHPRSIVQLNEYEVNSSLMPFEKWNTGEELFTNLDREHDLLDRDLRPFLEECDQLQALQIFSSIDDAWGGFTSKYLERIADEMGKGCRWVFGLKDGNTRARDRQLLQLTNMAHSLFHWNTSASLQIPLTSLPPSLPKYVSLSSSPWHTSALQIAAVESITLPARLRTTEVGRTTFDQLETTLNNDGNRKLAASAMSVDDAIHLEEGHGANGTRDTRMTNGISEDFDEHDTPLDIGLLPSMRNPTDIQSHRLGRRPQLFSKIESLRGPWMSALEIEAANSHSRDPFSRGPRTTAYQSSLLFPTLTSYPQIFRYEGTPRQLAVKTALSTSSVVADQVRALEASARRLVALDEREALCDGLASMAEEYEEGWDGSDGSDDND</sequence>
<protein>
    <submittedName>
        <fullName evidence="7">Protein DML1</fullName>
    </submittedName>
</protein>
<dbReference type="InterPro" id="IPR049942">
    <property type="entry name" value="DML1/Misato"/>
</dbReference>
<dbReference type="PANTHER" id="PTHR13391">
    <property type="entry name" value="MITOCHONDRIAL DISTRIBUTION REGULATOR MISATO"/>
    <property type="match status" value="1"/>
</dbReference>
<evidence type="ECO:0000313" key="8">
    <source>
        <dbReference type="Proteomes" id="UP000799767"/>
    </source>
</evidence>
<dbReference type="InterPro" id="IPR019605">
    <property type="entry name" value="Misato_II_tubulin-like"/>
</dbReference>
<dbReference type="OrthoDB" id="271881at2759"/>
<dbReference type="EMBL" id="MU001633">
    <property type="protein sequence ID" value="KAF2485605.1"/>
    <property type="molecule type" value="Genomic_DNA"/>
</dbReference>
<dbReference type="Pfam" id="PF14881">
    <property type="entry name" value="Tubulin_3"/>
    <property type="match status" value="1"/>
</dbReference>
<proteinExistence type="inferred from homology"/>
<evidence type="ECO:0000259" key="6">
    <source>
        <dbReference type="Pfam" id="PF14881"/>
    </source>
</evidence>
<dbReference type="GeneID" id="54477806"/>
<gene>
    <name evidence="7" type="ORF">BDY17DRAFT_322435</name>
</gene>
<evidence type="ECO:0000256" key="4">
    <source>
        <dbReference type="ARBA" id="ARBA00023128"/>
    </source>
</evidence>
<comment type="function">
    <text evidence="1">Involved in the partitioning of the mitochondrial organelle and mitochondrial DNA (mtDNA) inheritance.</text>
</comment>
<evidence type="ECO:0000256" key="2">
    <source>
        <dbReference type="ARBA" id="ARBA00004173"/>
    </source>
</evidence>
<comment type="similarity">
    <text evidence="3">Belongs to the misato family.</text>
</comment>
<keyword evidence="8" id="KW-1185">Reference proteome</keyword>
<dbReference type="PANTHER" id="PTHR13391:SF0">
    <property type="entry name" value="PROTEIN MISATO HOMOLOG 1"/>
    <property type="match status" value="1"/>
</dbReference>
<evidence type="ECO:0000313" key="7">
    <source>
        <dbReference type="EMBL" id="KAF2485605.1"/>
    </source>
</evidence>
<feature type="domain" description="Misato Segment II tubulin-like" evidence="5">
    <location>
        <begin position="2"/>
        <end position="118"/>
    </location>
</feature>
<dbReference type="RefSeq" id="XP_033592174.1">
    <property type="nucleotide sequence ID" value="XM_033736804.1"/>
</dbReference>
<dbReference type="SUPFAM" id="SSF52490">
    <property type="entry name" value="Tubulin nucleotide-binding domain-like"/>
    <property type="match status" value="1"/>
</dbReference>
<keyword evidence="4" id="KW-0496">Mitochondrion</keyword>
<dbReference type="AlphaFoldDB" id="A0A6A6PZZ7"/>
<dbReference type="GO" id="GO:0007005">
    <property type="term" value="P:mitochondrion organization"/>
    <property type="evidence" value="ECO:0007669"/>
    <property type="project" value="InterPro"/>
</dbReference>
<dbReference type="InterPro" id="IPR036525">
    <property type="entry name" value="Tubulin/FtsZ_GTPase_sf"/>
</dbReference>
<dbReference type="GO" id="GO:0005739">
    <property type="term" value="C:mitochondrion"/>
    <property type="evidence" value="ECO:0007669"/>
    <property type="project" value="UniProtKB-SubCell"/>
</dbReference>
<feature type="domain" description="DML1/Misato tubulin" evidence="6">
    <location>
        <begin position="122"/>
        <end position="305"/>
    </location>
</feature>
<dbReference type="Gene3D" id="3.40.50.1440">
    <property type="entry name" value="Tubulin/FtsZ, GTPase domain"/>
    <property type="match status" value="1"/>
</dbReference>
<reference evidence="7" key="1">
    <citation type="journal article" date="2020" name="Stud. Mycol.">
        <title>101 Dothideomycetes genomes: a test case for predicting lifestyles and emergence of pathogens.</title>
        <authorList>
            <person name="Haridas S."/>
            <person name="Albert R."/>
            <person name="Binder M."/>
            <person name="Bloem J."/>
            <person name="Labutti K."/>
            <person name="Salamov A."/>
            <person name="Andreopoulos B."/>
            <person name="Baker S."/>
            <person name="Barry K."/>
            <person name="Bills G."/>
            <person name="Bluhm B."/>
            <person name="Cannon C."/>
            <person name="Castanera R."/>
            <person name="Culley D."/>
            <person name="Daum C."/>
            <person name="Ezra D."/>
            <person name="Gonzalez J."/>
            <person name="Henrissat B."/>
            <person name="Kuo A."/>
            <person name="Liang C."/>
            <person name="Lipzen A."/>
            <person name="Lutzoni F."/>
            <person name="Magnuson J."/>
            <person name="Mondo S."/>
            <person name="Nolan M."/>
            <person name="Ohm R."/>
            <person name="Pangilinan J."/>
            <person name="Park H.-J."/>
            <person name="Ramirez L."/>
            <person name="Alfaro M."/>
            <person name="Sun H."/>
            <person name="Tritt A."/>
            <person name="Yoshinaga Y."/>
            <person name="Zwiers L.-H."/>
            <person name="Turgeon B."/>
            <person name="Goodwin S."/>
            <person name="Spatafora J."/>
            <person name="Crous P."/>
            <person name="Grigoriev I."/>
        </authorList>
    </citation>
    <scope>NUCLEOTIDE SEQUENCE</scope>
    <source>
        <strain evidence="7">CBS 113389</strain>
    </source>
</reference>
<comment type="subcellular location">
    <subcellularLocation>
        <location evidence="2">Mitochondrion</location>
    </subcellularLocation>
</comment>
<organism evidence="7 8">
    <name type="scientific">Neohortaea acidophila</name>
    <dbReference type="NCBI Taxonomy" id="245834"/>
    <lineage>
        <taxon>Eukaryota</taxon>
        <taxon>Fungi</taxon>
        <taxon>Dikarya</taxon>
        <taxon>Ascomycota</taxon>
        <taxon>Pezizomycotina</taxon>
        <taxon>Dothideomycetes</taxon>
        <taxon>Dothideomycetidae</taxon>
        <taxon>Mycosphaerellales</taxon>
        <taxon>Teratosphaeriaceae</taxon>
        <taxon>Neohortaea</taxon>
    </lineage>
</organism>
<name>A0A6A6PZZ7_9PEZI</name>
<accession>A0A6A6PZZ7</accession>
<dbReference type="InterPro" id="IPR029209">
    <property type="entry name" value="DML1/Misato_tubulin"/>
</dbReference>
<dbReference type="Proteomes" id="UP000799767">
    <property type="component" value="Unassembled WGS sequence"/>
</dbReference>
<dbReference type="Pfam" id="PF10644">
    <property type="entry name" value="Misat_Tub_SegII"/>
    <property type="match status" value="1"/>
</dbReference>
<evidence type="ECO:0000256" key="3">
    <source>
        <dbReference type="ARBA" id="ARBA00008507"/>
    </source>
</evidence>
<evidence type="ECO:0000256" key="1">
    <source>
        <dbReference type="ARBA" id="ARBA00003757"/>
    </source>
</evidence>
<evidence type="ECO:0000259" key="5">
    <source>
        <dbReference type="Pfam" id="PF10644"/>
    </source>
</evidence>